<evidence type="ECO:0000313" key="3">
    <source>
        <dbReference type="EMBL" id="KAF3596392.1"/>
    </source>
</evidence>
<feature type="transmembrane region" description="Helical" evidence="2">
    <location>
        <begin position="61"/>
        <end position="88"/>
    </location>
</feature>
<organism evidence="3 4">
    <name type="scientific">Brassica cretica</name>
    <name type="common">Mustard</name>
    <dbReference type="NCBI Taxonomy" id="69181"/>
    <lineage>
        <taxon>Eukaryota</taxon>
        <taxon>Viridiplantae</taxon>
        <taxon>Streptophyta</taxon>
        <taxon>Embryophyta</taxon>
        <taxon>Tracheophyta</taxon>
        <taxon>Spermatophyta</taxon>
        <taxon>Magnoliopsida</taxon>
        <taxon>eudicotyledons</taxon>
        <taxon>Gunneridae</taxon>
        <taxon>Pentapetalae</taxon>
        <taxon>rosids</taxon>
        <taxon>malvids</taxon>
        <taxon>Brassicales</taxon>
        <taxon>Brassicaceae</taxon>
        <taxon>Brassiceae</taxon>
        <taxon>Brassica</taxon>
    </lineage>
</organism>
<sequence length="132" mass="14455">MENPSEPLKSTTPEVLHIVISSSRSGQLRKDGDANVDDEDRDSLGRSAEAHRRRRRARVSLYLPSLPLSLSLSVSVSLSVLISFFFLISKKMDEMELQGDDHDGGVEKVQAPVCWSSRDVLSVEGSGGSDIN</sequence>
<accession>A0ABQ7EHZ5</accession>
<evidence type="ECO:0000256" key="1">
    <source>
        <dbReference type="SAM" id="MobiDB-lite"/>
    </source>
</evidence>
<keyword evidence="2" id="KW-1133">Transmembrane helix</keyword>
<evidence type="ECO:0000256" key="2">
    <source>
        <dbReference type="SAM" id="Phobius"/>
    </source>
</evidence>
<gene>
    <name evidence="3" type="ORF">DY000_02023120</name>
</gene>
<keyword evidence="2" id="KW-0472">Membrane</keyword>
<reference evidence="3 4" key="1">
    <citation type="journal article" date="2020" name="BMC Genomics">
        <title>Intraspecific diversification of the crop wild relative Brassica cretica Lam. using demographic model selection.</title>
        <authorList>
            <person name="Kioukis A."/>
            <person name="Michalopoulou V.A."/>
            <person name="Briers L."/>
            <person name="Pirintsos S."/>
            <person name="Studholme D.J."/>
            <person name="Pavlidis P."/>
            <person name="Sarris P.F."/>
        </authorList>
    </citation>
    <scope>NUCLEOTIDE SEQUENCE [LARGE SCALE GENOMIC DNA]</scope>
    <source>
        <strain evidence="4">cv. PFS-1207/04</strain>
    </source>
</reference>
<evidence type="ECO:0000313" key="4">
    <source>
        <dbReference type="Proteomes" id="UP000266723"/>
    </source>
</evidence>
<comment type="caution">
    <text evidence="3">The sequence shown here is derived from an EMBL/GenBank/DDBJ whole genome shotgun (WGS) entry which is preliminary data.</text>
</comment>
<dbReference type="Proteomes" id="UP000266723">
    <property type="component" value="Unassembled WGS sequence"/>
</dbReference>
<name>A0ABQ7EHZ5_BRACR</name>
<feature type="region of interest" description="Disordered" evidence="1">
    <location>
        <begin position="22"/>
        <end position="52"/>
    </location>
</feature>
<keyword evidence="4" id="KW-1185">Reference proteome</keyword>
<proteinExistence type="predicted"/>
<protein>
    <submittedName>
        <fullName evidence="3">Uncharacterized protein</fullName>
    </submittedName>
</protein>
<keyword evidence="2" id="KW-0812">Transmembrane</keyword>
<dbReference type="EMBL" id="QGKV02000299">
    <property type="protein sequence ID" value="KAF3596392.1"/>
    <property type="molecule type" value="Genomic_DNA"/>
</dbReference>